<feature type="domain" description="Hemerythrin-like" evidence="6">
    <location>
        <begin position="27"/>
        <end position="160"/>
    </location>
</feature>
<dbReference type="InterPro" id="IPR019903">
    <property type="entry name" value="RIC_family"/>
</dbReference>
<evidence type="ECO:0000256" key="4">
    <source>
        <dbReference type="ARBA" id="ARBA00023004"/>
    </source>
</evidence>
<dbReference type="EMBL" id="FOYU01000002">
    <property type="protein sequence ID" value="SFR51445.1"/>
    <property type="molecule type" value="Genomic_DNA"/>
</dbReference>
<keyword evidence="8" id="KW-1185">Reference proteome</keyword>
<dbReference type="CDD" id="cd12108">
    <property type="entry name" value="Hr-like"/>
    <property type="match status" value="1"/>
</dbReference>
<comment type="subcellular location">
    <subcellularLocation>
        <location evidence="1">Cytoplasm</location>
    </subcellularLocation>
</comment>
<dbReference type="Pfam" id="PF01814">
    <property type="entry name" value="Hemerythrin"/>
    <property type="match status" value="1"/>
</dbReference>
<keyword evidence="4" id="KW-0408">Iron</keyword>
<dbReference type="AlphaFoldDB" id="A0A1I6HAB0"/>
<evidence type="ECO:0000256" key="1">
    <source>
        <dbReference type="ARBA" id="ARBA00004496"/>
    </source>
</evidence>
<keyword evidence="2" id="KW-0963">Cytoplasm</keyword>
<dbReference type="GO" id="GO:0046872">
    <property type="term" value="F:metal ion binding"/>
    <property type="evidence" value="ECO:0007669"/>
    <property type="project" value="UniProtKB-KW"/>
</dbReference>
<organism evidence="7 8">
    <name type="scientific">Pseudidiomarina maritima</name>
    <dbReference type="NCBI Taxonomy" id="519453"/>
    <lineage>
        <taxon>Bacteria</taxon>
        <taxon>Pseudomonadati</taxon>
        <taxon>Pseudomonadota</taxon>
        <taxon>Gammaproteobacteria</taxon>
        <taxon>Alteromonadales</taxon>
        <taxon>Idiomarinaceae</taxon>
        <taxon>Pseudidiomarina</taxon>
    </lineage>
</organism>
<evidence type="ECO:0000256" key="2">
    <source>
        <dbReference type="ARBA" id="ARBA00022490"/>
    </source>
</evidence>
<proteinExistence type="predicted"/>
<keyword evidence="5" id="KW-0175">Coiled coil</keyword>
<reference evidence="8" key="1">
    <citation type="submission" date="2016-10" db="EMBL/GenBank/DDBJ databases">
        <authorList>
            <person name="Varghese N."/>
            <person name="Submissions S."/>
        </authorList>
    </citation>
    <scope>NUCLEOTIDE SEQUENCE [LARGE SCALE GENOMIC DNA]</scope>
    <source>
        <strain evidence="8">CGMCC 1.7285</strain>
    </source>
</reference>
<gene>
    <name evidence="7" type="ORF">SAMN04488070_1669</name>
</gene>
<dbReference type="Proteomes" id="UP000199424">
    <property type="component" value="Unassembled WGS sequence"/>
</dbReference>
<evidence type="ECO:0000259" key="6">
    <source>
        <dbReference type="Pfam" id="PF01814"/>
    </source>
</evidence>
<dbReference type="InterPro" id="IPR012312">
    <property type="entry name" value="Hemerythrin-like"/>
</dbReference>
<dbReference type="PANTHER" id="PTHR36438">
    <property type="entry name" value="IRON-SULFUR CLUSTER REPAIR PROTEIN YTFE"/>
    <property type="match status" value="1"/>
</dbReference>
<dbReference type="Gene3D" id="1.20.120.520">
    <property type="entry name" value="nmb1532 protein domain like"/>
    <property type="match status" value="1"/>
</dbReference>
<dbReference type="PANTHER" id="PTHR36438:SF1">
    <property type="entry name" value="IRON-SULFUR CLUSTER REPAIR PROTEIN YTFE"/>
    <property type="match status" value="1"/>
</dbReference>
<evidence type="ECO:0000256" key="3">
    <source>
        <dbReference type="ARBA" id="ARBA00022723"/>
    </source>
</evidence>
<dbReference type="GO" id="GO:0005737">
    <property type="term" value="C:cytoplasm"/>
    <property type="evidence" value="ECO:0007669"/>
    <property type="project" value="UniProtKB-SubCell"/>
</dbReference>
<evidence type="ECO:0000256" key="5">
    <source>
        <dbReference type="SAM" id="Coils"/>
    </source>
</evidence>
<keyword evidence="3" id="KW-0479">Metal-binding</keyword>
<protein>
    <submittedName>
        <fullName evidence="7">Regulator of cell morphogenesis and NO signaling</fullName>
    </submittedName>
</protein>
<feature type="coiled-coil region" evidence="5">
    <location>
        <begin position="63"/>
        <end position="121"/>
    </location>
</feature>
<name>A0A1I6HAB0_9GAMM</name>
<evidence type="ECO:0000313" key="7">
    <source>
        <dbReference type="EMBL" id="SFR51445.1"/>
    </source>
</evidence>
<evidence type="ECO:0000313" key="8">
    <source>
        <dbReference type="Proteomes" id="UP000199424"/>
    </source>
</evidence>
<sequence length="179" mass="20205">MTTQTVHSEALAVYQAMPKKALTEFMIEHFHEKHRAQLPDLINLARKIEDVHNDHNECPAGLAEHLQAMYQELESHMMKEEQILFPMLAGGIYPKGPIAVMEEEHDQHEQMIAQLLELTNQCNAPRGACGSWIMLYEGINEFVSDLHQHIAIENSVLFKQAEEATKGHHGNGHCCGGCQ</sequence>
<dbReference type="RefSeq" id="WP_233340247.1">
    <property type="nucleotide sequence ID" value="NZ_FOYU01000002.1"/>
</dbReference>
<accession>A0A1I6HAB0</accession>